<gene>
    <name evidence="9" type="primary">LOC107267970</name>
</gene>
<dbReference type="Pfam" id="PF00226">
    <property type="entry name" value="DnaJ"/>
    <property type="match status" value="1"/>
</dbReference>
<keyword evidence="4" id="KW-0408">Iron</keyword>
<feature type="transmembrane region" description="Helical" evidence="5">
    <location>
        <begin position="21"/>
        <end position="38"/>
    </location>
</feature>
<feature type="domain" description="J" evidence="6">
    <location>
        <begin position="21"/>
        <end position="100"/>
    </location>
</feature>
<keyword evidence="8" id="KW-1185">Reference proteome</keyword>
<dbReference type="InterPro" id="IPR036869">
    <property type="entry name" value="J_dom_sf"/>
</dbReference>
<evidence type="ECO:0000313" key="9">
    <source>
        <dbReference type="RefSeq" id="XP_024940981.1"/>
    </source>
</evidence>
<keyword evidence="5" id="KW-0472">Membrane</keyword>
<dbReference type="RefSeq" id="XP_024940981.1">
    <property type="nucleotide sequence ID" value="XM_025085213.1"/>
</dbReference>
<feature type="domain" description="DPH-type MB" evidence="7">
    <location>
        <begin position="112"/>
        <end position="169"/>
    </location>
</feature>
<dbReference type="PRINTS" id="PR00625">
    <property type="entry name" value="JDOMAIN"/>
</dbReference>
<dbReference type="Pfam" id="PF05207">
    <property type="entry name" value="Zn_ribbon_CSL"/>
    <property type="match status" value="1"/>
</dbReference>
<dbReference type="AlphaFoldDB" id="A0AAJ7RIJ5"/>
<dbReference type="InterPro" id="IPR007872">
    <property type="entry name" value="DPH_MB_dom"/>
</dbReference>
<organism evidence="8 9">
    <name type="scientific">Cephus cinctus</name>
    <name type="common">Wheat stem sawfly</name>
    <dbReference type="NCBI Taxonomy" id="211228"/>
    <lineage>
        <taxon>Eukaryota</taxon>
        <taxon>Metazoa</taxon>
        <taxon>Ecdysozoa</taxon>
        <taxon>Arthropoda</taxon>
        <taxon>Hexapoda</taxon>
        <taxon>Insecta</taxon>
        <taxon>Pterygota</taxon>
        <taxon>Neoptera</taxon>
        <taxon>Endopterygota</taxon>
        <taxon>Hymenoptera</taxon>
        <taxon>Cephoidea</taxon>
        <taxon>Cephidae</taxon>
        <taxon>Cephus</taxon>
    </lineage>
</organism>
<keyword evidence="5" id="KW-0812">Transmembrane</keyword>
<accession>A0AAJ7RIJ5</accession>
<proteinExistence type="inferred from homology"/>
<keyword evidence="2" id="KW-0479">Metal-binding</keyword>
<dbReference type="InterPro" id="IPR036671">
    <property type="entry name" value="DPH_MB_sf"/>
</dbReference>
<dbReference type="PANTHER" id="PTHR45255">
    <property type="entry name" value="DNAJ HOMOLOG SUBFAMILY C MEMBER 24"/>
    <property type="match status" value="1"/>
</dbReference>
<evidence type="ECO:0000256" key="5">
    <source>
        <dbReference type="SAM" id="Phobius"/>
    </source>
</evidence>
<dbReference type="CDD" id="cd06257">
    <property type="entry name" value="DnaJ"/>
    <property type="match status" value="1"/>
</dbReference>
<dbReference type="SUPFAM" id="SSF144217">
    <property type="entry name" value="CSL zinc finger"/>
    <property type="match status" value="1"/>
</dbReference>
<evidence type="ECO:0000256" key="4">
    <source>
        <dbReference type="ARBA" id="ARBA00023004"/>
    </source>
</evidence>
<evidence type="ECO:0000256" key="1">
    <source>
        <dbReference type="ARBA" id="ARBA00006169"/>
    </source>
</evidence>
<dbReference type="GO" id="GO:0001671">
    <property type="term" value="F:ATPase activator activity"/>
    <property type="evidence" value="ECO:0007669"/>
    <property type="project" value="TreeGrafter"/>
</dbReference>
<dbReference type="PROSITE" id="PS50076">
    <property type="entry name" value="DNAJ_2"/>
    <property type="match status" value="1"/>
</dbReference>
<comment type="similarity">
    <text evidence="1">Belongs to the DPH4 family.</text>
</comment>
<protein>
    <submittedName>
        <fullName evidence="9">DnaJ homolog subfamily C member 24-like isoform X1</fullName>
    </submittedName>
</protein>
<dbReference type="SUPFAM" id="SSF46565">
    <property type="entry name" value="Chaperone J-domain"/>
    <property type="match status" value="1"/>
</dbReference>
<evidence type="ECO:0000259" key="7">
    <source>
        <dbReference type="PROSITE" id="PS51074"/>
    </source>
</evidence>
<dbReference type="PANTHER" id="PTHR45255:SF1">
    <property type="entry name" value="DNAJ HOMOLOG SUBFAMILY C MEMBER 24"/>
    <property type="match status" value="1"/>
</dbReference>
<dbReference type="Gene3D" id="3.10.660.10">
    <property type="entry name" value="DPH Zinc finger"/>
    <property type="match status" value="1"/>
</dbReference>
<dbReference type="InterPro" id="IPR001623">
    <property type="entry name" value="DnaJ_domain"/>
</dbReference>
<dbReference type="Gene3D" id="1.10.287.110">
    <property type="entry name" value="DnaJ domain"/>
    <property type="match status" value="1"/>
</dbReference>
<evidence type="ECO:0000256" key="2">
    <source>
        <dbReference type="ARBA" id="ARBA00022723"/>
    </source>
</evidence>
<evidence type="ECO:0000259" key="6">
    <source>
        <dbReference type="PROSITE" id="PS50076"/>
    </source>
</evidence>
<reference evidence="9" key="1">
    <citation type="submission" date="2025-08" db="UniProtKB">
        <authorList>
            <consortium name="RefSeq"/>
        </authorList>
    </citation>
    <scope>IDENTIFICATION</scope>
</reference>
<keyword evidence="5" id="KW-1133">Transmembrane helix</keyword>
<name>A0AAJ7RIJ5_CEPCN</name>
<evidence type="ECO:0000256" key="3">
    <source>
        <dbReference type="ARBA" id="ARBA00022833"/>
    </source>
</evidence>
<dbReference type="GO" id="GO:0008198">
    <property type="term" value="F:ferrous iron binding"/>
    <property type="evidence" value="ECO:0007669"/>
    <property type="project" value="TreeGrafter"/>
</dbReference>
<dbReference type="SMART" id="SM00271">
    <property type="entry name" value="DnaJ"/>
    <property type="match status" value="1"/>
</dbReference>
<dbReference type="PROSITE" id="PS51074">
    <property type="entry name" value="DPH_MB"/>
    <property type="match status" value="1"/>
</dbReference>
<dbReference type="GeneID" id="107267970"/>
<keyword evidence="3" id="KW-0862">Zinc</keyword>
<sequence>MFNWFLVPTRNTCRRIVPRAYLYRIFTILYLYCMIVHYEPFAKMKASVEEIRRAYHKLALQFHPDKIINGEVSTEKFQQIEEAWRILKDSESKAEYDAECRQAELERENILVYSRITSKELNVTEDKEFMTYQCRCGSNYVVHKEDLEEKNNELHIPCQECTFVIIIET</sequence>
<dbReference type="Proteomes" id="UP000694920">
    <property type="component" value="Unplaced"/>
</dbReference>
<evidence type="ECO:0000313" key="8">
    <source>
        <dbReference type="Proteomes" id="UP000694920"/>
    </source>
</evidence>